<feature type="transmembrane region" description="Helical" evidence="1">
    <location>
        <begin position="741"/>
        <end position="765"/>
    </location>
</feature>
<feature type="transmembrane region" description="Helical" evidence="1">
    <location>
        <begin position="818"/>
        <end position="844"/>
    </location>
</feature>
<feature type="transmembrane region" description="Helical" evidence="1">
    <location>
        <begin position="1055"/>
        <end position="1079"/>
    </location>
</feature>
<feature type="transmembrane region" description="Helical" evidence="1">
    <location>
        <begin position="1405"/>
        <end position="1435"/>
    </location>
</feature>
<feature type="transmembrane region" description="Helical" evidence="1">
    <location>
        <begin position="707"/>
        <end position="729"/>
    </location>
</feature>
<feature type="transmembrane region" description="Helical" evidence="1">
    <location>
        <begin position="666"/>
        <end position="686"/>
    </location>
</feature>
<feature type="transmembrane region" description="Helical" evidence="1">
    <location>
        <begin position="314"/>
        <end position="342"/>
    </location>
</feature>
<feature type="transmembrane region" description="Helical" evidence="1">
    <location>
        <begin position="607"/>
        <end position="626"/>
    </location>
</feature>
<feature type="transmembrane region" description="Helical" evidence="1">
    <location>
        <begin position="42"/>
        <end position="66"/>
    </location>
</feature>
<gene>
    <name evidence="2" type="ORF">CAUJ_LOCUS9089</name>
</gene>
<dbReference type="Pfam" id="PF10326">
    <property type="entry name" value="7TM_GPCR_Str"/>
    <property type="match status" value="8"/>
</dbReference>
<feature type="transmembrane region" description="Helical" evidence="1">
    <location>
        <begin position="420"/>
        <end position="440"/>
    </location>
</feature>
<evidence type="ECO:0000313" key="2">
    <source>
        <dbReference type="EMBL" id="CAD6193170.1"/>
    </source>
</evidence>
<comment type="caution">
    <text evidence="2">The sequence shown here is derived from an EMBL/GenBank/DDBJ whole genome shotgun (WGS) entry which is preliminary data.</text>
</comment>
<feature type="transmembrane region" description="Helical" evidence="1">
    <location>
        <begin position="12"/>
        <end position="30"/>
    </location>
</feature>
<feature type="transmembrane region" description="Helical" evidence="1">
    <location>
        <begin position="1507"/>
        <end position="1525"/>
    </location>
</feature>
<feature type="transmembrane region" description="Helical" evidence="1">
    <location>
        <begin position="86"/>
        <end position="111"/>
    </location>
</feature>
<feature type="transmembrane region" description="Helical" evidence="1">
    <location>
        <begin position="777"/>
        <end position="798"/>
    </location>
</feature>
<feature type="transmembrane region" description="Helical" evidence="1">
    <location>
        <begin position="1118"/>
        <end position="1144"/>
    </location>
</feature>
<evidence type="ECO:0000313" key="3">
    <source>
        <dbReference type="Proteomes" id="UP000835052"/>
    </source>
</evidence>
<sequence>MIVDVHDSIFALNASLGVFFNLLLFSIAWFTPLPSKSKYRRLVLLFAAFNVFYSLIHVILKPIMYVKGEKTFFMVSSALLENSKGLGIFGILVYDTFIIESHFLLFVNFLYRYSVLSSRRDCAILISLSILVVSIYLILSLMFLADGVVDEEVREEIQEAYNIVYVKERKIVFVTSFLMQTFAPKFFECMVYAAFVTESHYLIFVNLLYRYLLMSRKAADIKSQFSRTDIGVLALINLVLTSVLLYFIKYFKAKKSIDHQIVEEIQENHMKDIYMFMGFLSVSFFIMVSILVVGFKTYKLLNHHAANLPIQKQIFNAILCQSVTPFFTGLVPSITLFASTFFEVNLGFYINILFVFHSLQPVLDPLFTLLLIKVYREKFFTTLLCGKNCWFTSSTSVSRLTVTQQVLCLSTVDRANLKDVFMYTGLLSVILFIMVSMMIIGFKTYKLLNQHVVNLPLQKQIFHAIICQSVAPFFLGLVPTMTVFSSTLLEFNLGIYTNVLFVFHSFQPIVDPLFTLLLIKIYREQFFSIMLCARKHVAAPGSIFKVPEDLLFSIGLLFILHLKLLIKAFCITMALDVFEVIFALNAVSGVFINLLLLTVACRTDIGLLIWLNLVFTSAFLLFTRRFETKEFSDRQMYEEIKSTFHVEITRQGFFYAELSTNNLVDVFMLAGLLSVLFTIIVLMMIVGFKTYKLLNQHVLNLPIQKQIFQAIICQSFTPLFLGFLPSLFVTACTLFDVNLGIYQNFLFVFHSLQPVVDPLFTLILIKLYREKNNLIDVLMLCGILSETFIVLLLMMMVGFKTYNLLNQYVLNLPIQKQIFHAIICQSVTPFFLELLPPLVVFICTLANFNLGMYQNFIFVSHSFLPVFDPFFTLFFIRIYRKKILYIKGPKVAFVTFFFIQHDWRFIEIMAYICFVMESHFLLLVNFLYRLTIFICTLFDVNLGIYTNFLLVFHSLQPVVDPLFTLFMIKIYREKVFSFILSVGVFLNVSLLIIACITPLPSNSKYKILKNPDDLVTLLELFSIPSLIILSMMVVGYKTYRLLNHHVLNLPVQKQIFYAIVCQFWTSKSAYTTIFLWLFIAFNPAIFASNAALGVFLNVLLLAVAWFTPLPSNSKYKNLVIIFATFNVPYSVLHVTLKPIVYIQGPKVAFVTSFFVQHEDRFIEIMTYMTFVLESHYLLLINFIYRYSLISRKATEAGTIFSHRNIAVFLALNLFFTSAFLFLTKHFESSELTDLQMVEDIQRMFHVEIRNHGFFYAELSKNNLKDVFTLAGILGVFSIILLSMISIGLKTYKVLNKHALKMPIHKQISHAILYQSIAPFFLGFLPSLIVIICTLSDVDLGVHHNFLFVFHSLQPVVDPLFTLLLIKLYRILSVLFVIMVSMMVVGFKTYKLLNQHVLHLPIQKQIFHAIICQSVAPFILGFFPGFVAVLCTYLGIQIGIYINSLLVFHSFQPVVDPLFTLLLIKVYRRKALSILLCKNEPSLVSTSVAFTRIAWATPLPSNNKYKHLVMIFAAFNVLYSLLNVILKPHFQAQELVDPQMHKEIRTIFHVEVSRKDFFYAELSEKNMKDAVMLIGILSVLFVIMVSMMVVGFKTYKFLDQHVPHQHIQKQIFYAIICQSIAPFS</sequence>
<keyword evidence="1" id="KW-0812">Transmembrane</keyword>
<dbReference type="InterPro" id="IPR019428">
    <property type="entry name" value="7TM_GPCR_serpentine_rcpt_Str"/>
</dbReference>
<accession>A0A8S1HIY4</accession>
<name>A0A8S1HIY4_9PELO</name>
<feature type="transmembrane region" description="Helical" evidence="1">
    <location>
        <begin position="908"/>
        <end position="928"/>
    </location>
</feature>
<feature type="transmembrane region" description="Helical" evidence="1">
    <location>
        <begin position="190"/>
        <end position="209"/>
    </location>
</feature>
<feature type="transmembrane region" description="Helical" evidence="1">
    <location>
        <begin position="230"/>
        <end position="248"/>
    </location>
</feature>
<feature type="transmembrane region" description="Helical" evidence="1">
    <location>
        <begin position="856"/>
        <end position="876"/>
    </location>
</feature>
<feature type="transmembrane region" description="Helical" evidence="1">
    <location>
        <begin position="1164"/>
        <end position="1184"/>
    </location>
</feature>
<dbReference type="EMBL" id="CAJGYM010000033">
    <property type="protein sequence ID" value="CAD6193170.1"/>
    <property type="molecule type" value="Genomic_DNA"/>
</dbReference>
<feature type="transmembrane region" description="Helical" evidence="1">
    <location>
        <begin position="1014"/>
        <end position="1034"/>
    </location>
</feature>
<proteinExistence type="predicted"/>
<dbReference type="PANTHER" id="PTHR22943">
    <property type="entry name" value="7-TRANSMEMBRANE DOMAIN RECEPTOR C.ELEGANS"/>
    <property type="match status" value="1"/>
</dbReference>
<keyword evidence="1" id="KW-0472">Membrane</keyword>
<dbReference type="Proteomes" id="UP000835052">
    <property type="component" value="Unassembled WGS sequence"/>
</dbReference>
<keyword evidence="3" id="KW-1185">Reference proteome</keyword>
<feature type="transmembrane region" description="Helical" evidence="1">
    <location>
        <begin position="580"/>
        <end position="600"/>
    </location>
</feature>
<feature type="transmembrane region" description="Helical" evidence="1">
    <location>
        <begin position="1085"/>
        <end position="1106"/>
    </location>
</feature>
<protein>
    <recommendedName>
        <fullName evidence="4">G-protein coupled receptors family 1 profile domain-containing protein</fullName>
    </recommendedName>
</protein>
<feature type="transmembrane region" description="Helical" evidence="1">
    <location>
        <begin position="495"/>
        <end position="519"/>
    </location>
</feature>
<feature type="transmembrane region" description="Helical" evidence="1">
    <location>
        <begin position="123"/>
        <end position="145"/>
    </location>
</feature>
<reference evidence="2" key="1">
    <citation type="submission" date="2020-10" db="EMBL/GenBank/DDBJ databases">
        <authorList>
            <person name="Kikuchi T."/>
        </authorList>
    </citation>
    <scope>NUCLEOTIDE SEQUENCE</scope>
    <source>
        <strain evidence="2">NKZ352</strain>
    </source>
</reference>
<dbReference type="PANTHER" id="PTHR22943:SF248">
    <property type="entry name" value="SEVEN TM RECEPTOR"/>
    <property type="match status" value="1"/>
</dbReference>
<feature type="transmembrane region" description="Helical" evidence="1">
    <location>
        <begin position="273"/>
        <end position="293"/>
    </location>
</feature>
<feature type="transmembrane region" description="Helical" evidence="1">
    <location>
        <begin position="1359"/>
        <end position="1384"/>
    </location>
</feature>
<feature type="transmembrane region" description="Helical" evidence="1">
    <location>
        <begin position="550"/>
        <end position="574"/>
    </location>
</feature>
<evidence type="ECO:0000256" key="1">
    <source>
        <dbReference type="SAM" id="Phobius"/>
    </source>
</evidence>
<evidence type="ECO:0008006" key="4">
    <source>
        <dbReference type="Google" id="ProtNLM"/>
    </source>
</evidence>
<feature type="transmembrane region" description="Helical" evidence="1">
    <location>
        <begin position="975"/>
        <end position="999"/>
    </location>
</feature>
<feature type="transmembrane region" description="Helical" evidence="1">
    <location>
        <begin position="1569"/>
        <end position="1591"/>
    </location>
</feature>
<organism evidence="2 3">
    <name type="scientific">Caenorhabditis auriculariae</name>
    <dbReference type="NCBI Taxonomy" id="2777116"/>
    <lineage>
        <taxon>Eukaryota</taxon>
        <taxon>Metazoa</taxon>
        <taxon>Ecdysozoa</taxon>
        <taxon>Nematoda</taxon>
        <taxon>Chromadorea</taxon>
        <taxon>Rhabditida</taxon>
        <taxon>Rhabditina</taxon>
        <taxon>Rhabditomorpha</taxon>
        <taxon>Rhabditoidea</taxon>
        <taxon>Rhabditidae</taxon>
        <taxon>Peloderinae</taxon>
        <taxon>Caenorhabditis</taxon>
    </lineage>
</organism>
<feature type="transmembrane region" description="Helical" evidence="1">
    <location>
        <begin position="461"/>
        <end position="483"/>
    </location>
</feature>
<feature type="transmembrane region" description="Helical" evidence="1">
    <location>
        <begin position="1205"/>
        <end position="1223"/>
    </location>
</feature>
<feature type="transmembrane region" description="Helical" evidence="1">
    <location>
        <begin position="1310"/>
        <end position="1331"/>
    </location>
</feature>
<feature type="transmembrane region" description="Helical" evidence="1">
    <location>
        <begin position="1266"/>
        <end position="1289"/>
    </location>
</feature>
<keyword evidence="1" id="KW-1133">Transmembrane helix</keyword>